<name>A0AA38CNI5_TAXCH</name>
<dbReference type="EMBL" id="JAHRHJ020000010">
    <property type="protein sequence ID" value="KAH9299714.1"/>
    <property type="molecule type" value="Genomic_DNA"/>
</dbReference>
<evidence type="ECO:0000313" key="3">
    <source>
        <dbReference type="Proteomes" id="UP000824469"/>
    </source>
</evidence>
<feature type="region of interest" description="Disordered" evidence="1">
    <location>
        <begin position="15"/>
        <end position="51"/>
    </location>
</feature>
<proteinExistence type="predicted"/>
<comment type="caution">
    <text evidence="2">The sequence shown here is derived from an EMBL/GenBank/DDBJ whole genome shotgun (WGS) entry which is preliminary data.</text>
</comment>
<keyword evidence="3" id="KW-1185">Reference proteome</keyword>
<feature type="compositionally biased region" description="Low complexity" evidence="1">
    <location>
        <begin position="29"/>
        <end position="39"/>
    </location>
</feature>
<dbReference type="AlphaFoldDB" id="A0AA38CNI5"/>
<evidence type="ECO:0000313" key="2">
    <source>
        <dbReference type="EMBL" id="KAH9299714.1"/>
    </source>
</evidence>
<sequence length="51" mass="4982">ELKSGRSLTFALISQRPQGNGVYETNKLGGIDSGSIDSVGEGGDEGGGGGG</sequence>
<evidence type="ECO:0000256" key="1">
    <source>
        <dbReference type="SAM" id="MobiDB-lite"/>
    </source>
</evidence>
<organism evidence="2 3">
    <name type="scientific">Taxus chinensis</name>
    <name type="common">Chinese yew</name>
    <name type="synonym">Taxus wallichiana var. chinensis</name>
    <dbReference type="NCBI Taxonomy" id="29808"/>
    <lineage>
        <taxon>Eukaryota</taxon>
        <taxon>Viridiplantae</taxon>
        <taxon>Streptophyta</taxon>
        <taxon>Embryophyta</taxon>
        <taxon>Tracheophyta</taxon>
        <taxon>Spermatophyta</taxon>
        <taxon>Pinopsida</taxon>
        <taxon>Pinidae</taxon>
        <taxon>Conifers II</taxon>
        <taxon>Cupressales</taxon>
        <taxon>Taxaceae</taxon>
        <taxon>Taxus</taxon>
    </lineage>
</organism>
<accession>A0AA38CNI5</accession>
<gene>
    <name evidence="2" type="ORF">KI387_031396</name>
</gene>
<dbReference type="Proteomes" id="UP000824469">
    <property type="component" value="Unassembled WGS sequence"/>
</dbReference>
<feature type="non-terminal residue" evidence="2">
    <location>
        <position position="1"/>
    </location>
</feature>
<feature type="non-terminal residue" evidence="2">
    <location>
        <position position="51"/>
    </location>
</feature>
<protein>
    <submittedName>
        <fullName evidence="2">Uncharacterized protein</fullName>
    </submittedName>
</protein>
<reference evidence="2 3" key="1">
    <citation type="journal article" date="2021" name="Nat. Plants">
        <title>The Taxus genome provides insights into paclitaxel biosynthesis.</title>
        <authorList>
            <person name="Xiong X."/>
            <person name="Gou J."/>
            <person name="Liao Q."/>
            <person name="Li Y."/>
            <person name="Zhou Q."/>
            <person name="Bi G."/>
            <person name="Li C."/>
            <person name="Du R."/>
            <person name="Wang X."/>
            <person name="Sun T."/>
            <person name="Guo L."/>
            <person name="Liang H."/>
            <person name="Lu P."/>
            <person name="Wu Y."/>
            <person name="Zhang Z."/>
            <person name="Ro D.K."/>
            <person name="Shang Y."/>
            <person name="Huang S."/>
            <person name="Yan J."/>
        </authorList>
    </citation>
    <scope>NUCLEOTIDE SEQUENCE [LARGE SCALE GENOMIC DNA]</scope>
    <source>
        <strain evidence="2">Ta-2019</strain>
    </source>
</reference>